<evidence type="ECO:0000313" key="2">
    <source>
        <dbReference type="EMBL" id="PIZ44525.1"/>
    </source>
</evidence>
<name>A0A2M7TG37_UNCKA</name>
<dbReference type="PANTHER" id="PTHR11461">
    <property type="entry name" value="SERINE PROTEASE INHIBITOR, SERPIN"/>
    <property type="match status" value="1"/>
</dbReference>
<feature type="non-terminal residue" evidence="2">
    <location>
        <position position="1"/>
    </location>
</feature>
<feature type="domain" description="Serpin" evidence="1">
    <location>
        <begin position="3"/>
        <end position="150"/>
    </location>
</feature>
<proteinExistence type="predicted"/>
<dbReference type="EMBL" id="PFNL01000174">
    <property type="protein sequence ID" value="PIZ44525.1"/>
    <property type="molecule type" value="Genomic_DNA"/>
</dbReference>
<dbReference type="Proteomes" id="UP000228920">
    <property type="component" value="Unassembled WGS sequence"/>
</dbReference>
<dbReference type="InterPro" id="IPR036186">
    <property type="entry name" value="Serpin_sf"/>
</dbReference>
<comment type="caution">
    <text evidence="2">The sequence shown here is derived from an EMBL/GenBank/DDBJ whole genome shotgun (WGS) entry which is preliminary data.</text>
</comment>
<protein>
    <recommendedName>
        <fullName evidence="1">Serpin domain-containing protein</fullName>
    </recommendedName>
</protein>
<accession>A0A2M7TG37</accession>
<dbReference type="GO" id="GO:0005615">
    <property type="term" value="C:extracellular space"/>
    <property type="evidence" value="ECO:0007669"/>
    <property type="project" value="InterPro"/>
</dbReference>
<dbReference type="InterPro" id="IPR023796">
    <property type="entry name" value="Serpin_dom"/>
</dbReference>
<gene>
    <name evidence="2" type="ORF">COY32_06235</name>
</gene>
<dbReference type="PANTHER" id="PTHR11461:SF211">
    <property type="entry name" value="GH10112P-RELATED"/>
    <property type="match status" value="1"/>
</dbReference>
<dbReference type="InterPro" id="IPR042185">
    <property type="entry name" value="Serpin_sf_2"/>
</dbReference>
<dbReference type="InterPro" id="IPR000215">
    <property type="entry name" value="Serpin_fam"/>
</dbReference>
<dbReference type="SUPFAM" id="SSF56574">
    <property type="entry name" value="Serpins"/>
    <property type="match status" value="1"/>
</dbReference>
<dbReference type="Gene3D" id="6.20.40.10">
    <property type="match status" value="1"/>
</dbReference>
<dbReference type="PROSITE" id="PS00284">
    <property type="entry name" value="SERPIN"/>
    <property type="match status" value="1"/>
</dbReference>
<evidence type="ECO:0000313" key="3">
    <source>
        <dbReference type="Proteomes" id="UP000228920"/>
    </source>
</evidence>
<dbReference type="AlphaFoldDB" id="A0A2M7TG37"/>
<dbReference type="GO" id="GO:0004867">
    <property type="term" value="F:serine-type endopeptidase inhibitor activity"/>
    <property type="evidence" value="ECO:0007669"/>
    <property type="project" value="InterPro"/>
</dbReference>
<reference evidence="3" key="1">
    <citation type="submission" date="2017-09" db="EMBL/GenBank/DDBJ databases">
        <title>Depth-based differentiation of microbial function through sediment-hosted aquifers and enrichment of novel symbionts in the deep terrestrial subsurface.</title>
        <authorList>
            <person name="Probst A.J."/>
            <person name="Ladd B."/>
            <person name="Jarett J.K."/>
            <person name="Geller-Mcgrath D.E."/>
            <person name="Sieber C.M.K."/>
            <person name="Emerson J.B."/>
            <person name="Anantharaman K."/>
            <person name="Thomas B.C."/>
            <person name="Malmstrom R."/>
            <person name="Stieglmeier M."/>
            <person name="Klingl A."/>
            <person name="Woyke T."/>
            <person name="Ryan C.M."/>
            <person name="Banfield J.F."/>
        </authorList>
    </citation>
    <scope>NUCLEOTIDE SEQUENCE [LARGE SCALE GENOMIC DNA]</scope>
</reference>
<organism evidence="2 3">
    <name type="scientific">candidate division WWE3 bacterium CG_4_10_14_0_2_um_filter_41_14</name>
    <dbReference type="NCBI Taxonomy" id="1975072"/>
    <lineage>
        <taxon>Bacteria</taxon>
        <taxon>Katanobacteria</taxon>
    </lineage>
</organism>
<dbReference type="InterPro" id="IPR023795">
    <property type="entry name" value="Serpin_CS"/>
</dbReference>
<evidence type="ECO:0000259" key="1">
    <source>
        <dbReference type="Pfam" id="PF00079"/>
    </source>
</evidence>
<dbReference type="Pfam" id="PF00079">
    <property type="entry name" value="Serpin"/>
    <property type="match status" value="1"/>
</dbReference>
<dbReference type="Gene3D" id="2.30.39.10">
    <property type="entry name" value="Alpha-1-antitrypsin, domain 1"/>
    <property type="match status" value="1"/>
</dbReference>
<sequence>EGGNFNGVLVIPDDNVSVAKMVDSLTESGLQEAWSALRMQDVKLSFPKFKIKWEYELSILLKALGITNAFVPALADFRYMCDQLLFASQVLHKAVIEVDEDGTRAAAVTAVVMRSLSISIPIVIDVDRPFLFAVVGKDGEIHFLTAVENPQ</sequence>